<keyword evidence="2" id="KW-1185">Reference proteome</keyword>
<proteinExistence type="predicted"/>
<dbReference type="Proteomes" id="UP000766486">
    <property type="component" value="Unassembled WGS sequence"/>
</dbReference>
<evidence type="ECO:0000313" key="1">
    <source>
        <dbReference type="EMBL" id="VUC27019.1"/>
    </source>
</evidence>
<name>A0ABY6U7J8_BIOOC</name>
<sequence>MSIQKIAPSAVALNQEANFGLATINFDFSVLKYEAPVQFRALGQELSPARRATAEEGTAHVTARKLEALFRQCLPSVTHLTGAYGSRASEIASNAKVNPKPSREYGLFADYVGIDGTSIWAAATSGAGAIAVHLLACMLARMWSRPEAIAIWAEIVAERKKELAATEPTDPQYQAAMYDSKIQIGRDQLAEWDSSARSWLQSADKAMEVKQTQLMLILNNVSLPVSTKPTLYRNVLHTWLSAMTAADNLVRGMPQSVESGSILLGLASWHLYPDLLVLLQCATPVSLGDALVASGGILTIGLYNDRPNVFGVSWSLPLGHLRYYGAAVVSETSLFTQGNCITIPQLAQVMVGSMTRHWGLEERQVAEFLQVLWDRVRLMALSEAQNTTFWLGHLAQAVRPLIEQPNTPQSKHCSQLMKFGARRLVELDSFMKLLDSTEAAVYYYRKFAREYSAGSQSTRTFLISYRYGSGSAQQYEYTFEYATLHPIQRVSHKRLRDGEEQAVLNPPRHIRWVLSSASTLGERMRAHENQGEDCFTYGAEDIVQSPDSNETQSCMTWTASPEIFSTYGITIPHKEEQLDTSQFLNLGGGDYEADNPMFSLMSAQSCLSTLHFDFVTGERDGVCLLVSRLDPKEAANKECGMEKAVPRETVLSALQRDQGGLAAGKVLQHLCSLMNGEFSTTVLQSLRVLATISSVYESIPGTTLSLDVALQRFPDMNWMSNASQNFRSGSSSNQQPEKFSRFVLDQPEKFSPFELDQPGVFACIILFQTGKLHVLPTSLQDVMAVAIGDSIFIDSALLCDPLEQKPQHEIRRIQGSIGRPGIAMLIPPRSPMVRKVDIGNWHRVNHNRFDGLLNDAFQGTTLHLGFTGYSLPLDVGEHGVMDIEIYFLESIISVHDCGQWVADLDIISAFRGSDMELIKVDACTHVQVSKVDSMESCEQVSLISIDDWNEILDPPSTPGIVRSLNNWIGRLATAVVCLQLGHSVVILPNRLCWQCVPHEFRYVSKSPQTLDSVGSQAVKDEADETELGLTDEARRELEDMAQENWIKRKPDDVINLTEEIHSEKRLFFIS</sequence>
<comment type="caution">
    <text evidence="1">The sequence shown here is derived from an EMBL/GenBank/DDBJ whole genome shotgun (WGS) entry which is preliminary data.</text>
</comment>
<accession>A0ABY6U7J8</accession>
<dbReference type="EMBL" id="CABFNS010000761">
    <property type="protein sequence ID" value="VUC27019.1"/>
    <property type="molecule type" value="Genomic_DNA"/>
</dbReference>
<evidence type="ECO:0000313" key="2">
    <source>
        <dbReference type="Proteomes" id="UP000766486"/>
    </source>
</evidence>
<gene>
    <name evidence="1" type="ORF">CLO192961_LOCUS200272</name>
</gene>
<organism evidence="1 2">
    <name type="scientific">Bionectria ochroleuca</name>
    <name type="common">Gliocladium roseum</name>
    <dbReference type="NCBI Taxonomy" id="29856"/>
    <lineage>
        <taxon>Eukaryota</taxon>
        <taxon>Fungi</taxon>
        <taxon>Dikarya</taxon>
        <taxon>Ascomycota</taxon>
        <taxon>Pezizomycotina</taxon>
        <taxon>Sordariomycetes</taxon>
        <taxon>Hypocreomycetidae</taxon>
        <taxon>Hypocreales</taxon>
        <taxon>Bionectriaceae</taxon>
        <taxon>Clonostachys</taxon>
    </lineage>
</organism>
<reference evidence="1 2" key="1">
    <citation type="submission" date="2019-06" db="EMBL/GenBank/DDBJ databases">
        <authorList>
            <person name="Broberg M."/>
        </authorList>
    </citation>
    <scope>NUCLEOTIDE SEQUENCE [LARGE SCALE GENOMIC DNA]</scope>
</reference>
<protein>
    <submittedName>
        <fullName evidence="1">Uncharacterized protein</fullName>
    </submittedName>
</protein>